<accession>A0A835M9I9</accession>
<dbReference type="InterPro" id="IPR039298">
    <property type="entry name" value="ACOT13"/>
</dbReference>
<dbReference type="PANTHER" id="PTHR21660:SF1">
    <property type="entry name" value="ACYL-COENZYME A THIOESTERASE 13"/>
    <property type="match status" value="1"/>
</dbReference>
<evidence type="ECO:0000256" key="1">
    <source>
        <dbReference type="ARBA" id="ARBA00022801"/>
    </source>
</evidence>
<feature type="non-terminal residue" evidence="2">
    <location>
        <position position="104"/>
    </location>
</feature>
<protein>
    <submittedName>
        <fullName evidence="2">Uncharacterized protein</fullName>
    </submittedName>
</protein>
<reference evidence="2 3" key="1">
    <citation type="submission" date="2020-10" db="EMBL/GenBank/DDBJ databases">
        <title>The Coptis chinensis genome and diversification of protoberbering-type alkaloids.</title>
        <authorList>
            <person name="Wang B."/>
            <person name="Shu S."/>
            <person name="Song C."/>
            <person name="Liu Y."/>
        </authorList>
    </citation>
    <scope>NUCLEOTIDE SEQUENCE [LARGE SCALE GENOMIC DNA]</scope>
    <source>
        <strain evidence="2">HL-2020</strain>
        <tissue evidence="2">Leaf</tissue>
    </source>
</reference>
<dbReference type="GO" id="GO:0047617">
    <property type="term" value="F:fatty acyl-CoA hydrolase activity"/>
    <property type="evidence" value="ECO:0007669"/>
    <property type="project" value="InterPro"/>
</dbReference>
<proteinExistence type="predicted"/>
<evidence type="ECO:0000313" key="3">
    <source>
        <dbReference type="Proteomes" id="UP000631114"/>
    </source>
</evidence>
<dbReference type="AlphaFoldDB" id="A0A835M9I9"/>
<dbReference type="PANTHER" id="PTHR21660">
    <property type="entry name" value="THIOESTERASE SUPERFAMILY MEMBER-RELATED"/>
    <property type="match status" value="1"/>
</dbReference>
<keyword evidence="3" id="KW-1185">Reference proteome</keyword>
<dbReference type="OrthoDB" id="46529at2759"/>
<organism evidence="2 3">
    <name type="scientific">Coptis chinensis</name>
    <dbReference type="NCBI Taxonomy" id="261450"/>
    <lineage>
        <taxon>Eukaryota</taxon>
        <taxon>Viridiplantae</taxon>
        <taxon>Streptophyta</taxon>
        <taxon>Embryophyta</taxon>
        <taxon>Tracheophyta</taxon>
        <taxon>Spermatophyta</taxon>
        <taxon>Magnoliopsida</taxon>
        <taxon>Ranunculales</taxon>
        <taxon>Ranunculaceae</taxon>
        <taxon>Coptidoideae</taxon>
        <taxon>Coptis</taxon>
    </lineage>
</organism>
<dbReference type="Proteomes" id="UP000631114">
    <property type="component" value="Unassembled WGS sequence"/>
</dbReference>
<comment type="caution">
    <text evidence="2">The sequence shown here is derived from an EMBL/GenBank/DDBJ whole genome shotgun (WGS) entry which is preliminary data.</text>
</comment>
<dbReference type="Gene3D" id="3.10.129.10">
    <property type="entry name" value="Hotdog Thioesterase"/>
    <property type="match status" value="1"/>
</dbReference>
<evidence type="ECO:0000313" key="2">
    <source>
        <dbReference type="EMBL" id="KAF9615671.1"/>
    </source>
</evidence>
<dbReference type="SUPFAM" id="SSF54637">
    <property type="entry name" value="Thioesterase/thiol ester dehydrase-isomerase"/>
    <property type="match status" value="1"/>
</dbReference>
<sequence>MEKDDDQFLLIANKRLQDLINGRVGHQIETLTLHCLQVLSFKKGLITCVFIVPKILADTDGNWHIGAIATQTDVLGAIVVGSSTGQVQATVNFNITCFSSVKIE</sequence>
<gene>
    <name evidence="2" type="ORF">IFM89_026053</name>
</gene>
<keyword evidence="1" id="KW-0378">Hydrolase</keyword>
<dbReference type="InterPro" id="IPR029069">
    <property type="entry name" value="HotDog_dom_sf"/>
</dbReference>
<name>A0A835M9I9_9MAGN</name>
<dbReference type="EMBL" id="JADFTS010000003">
    <property type="protein sequence ID" value="KAF9615671.1"/>
    <property type="molecule type" value="Genomic_DNA"/>
</dbReference>